<keyword evidence="3 6" id="KW-0812">Transmembrane</keyword>
<evidence type="ECO:0000256" key="5">
    <source>
        <dbReference type="ARBA" id="ARBA00023136"/>
    </source>
</evidence>
<dbReference type="GO" id="GO:0140911">
    <property type="term" value="F:pore-forming activity"/>
    <property type="evidence" value="ECO:0007669"/>
    <property type="project" value="InterPro"/>
</dbReference>
<comment type="caution">
    <text evidence="7">The sequence shown here is derived from an EMBL/GenBank/DDBJ whole genome shotgun (WGS) entry which is preliminary data.</text>
</comment>
<reference evidence="7" key="1">
    <citation type="submission" date="2019-08" db="EMBL/GenBank/DDBJ databases">
        <authorList>
            <person name="Kucharzyk K."/>
            <person name="Murdoch R.W."/>
            <person name="Higgins S."/>
            <person name="Loffler F."/>
        </authorList>
    </citation>
    <scope>NUCLEOTIDE SEQUENCE</scope>
</reference>
<dbReference type="InterPro" id="IPR005744">
    <property type="entry name" value="Hy-lIII"/>
</dbReference>
<evidence type="ECO:0000313" key="7">
    <source>
        <dbReference type="EMBL" id="MPM78859.1"/>
    </source>
</evidence>
<dbReference type="PANTHER" id="PTHR20855">
    <property type="entry name" value="ADIPOR/PROGESTIN RECEPTOR-RELATED"/>
    <property type="match status" value="1"/>
</dbReference>
<gene>
    <name evidence="7" type="ORF">SDC9_125874</name>
</gene>
<dbReference type="NCBIfam" id="TIGR01065">
    <property type="entry name" value="hlyIII"/>
    <property type="match status" value="1"/>
</dbReference>
<organism evidence="7">
    <name type="scientific">bioreactor metagenome</name>
    <dbReference type="NCBI Taxonomy" id="1076179"/>
    <lineage>
        <taxon>unclassified sequences</taxon>
        <taxon>metagenomes</taxon>
        <taxon>ecological metagenomes</taxon>
    </lineage>
</organism>
<keyword evidence="2" id="KW-1003">Cell membrane</keyword>
<dbReference type="PANTHER" id="PTHR20855:SF3">
    <property type="entry name" value="LD03007P"/>
    <property type="match status" value="1"/>
</dbReference>
<dbReference type="InterPro" id="IPR004254">
    <property type="entry name" value="AdipoR/HlyIII-related"/>
</dbReference>
<keyword evidence="4 6" id="KW-1133">Transmembrane helix</keyword>
<keyword evidence="5 6" id="KW-0472">Membrane</keyword>
<evidence type="ECO:0000256" key="4">
    <source>
        <dbReference type="ARBA" id="ARBA00022989"/>
    </source>
</evidence>
<evidence type="ECO:0000256" key="6">
    <source>
        <dbReference type="SAM" id="Phobius"/>
    </source>
</evidence>
<evidence type="ECO:0000256" key="1">
    <source>
        <dbReference type="ARBA" id="ARBA00004651"/>
    </source>
</evidence>
<dbReference type="AlphaFoldDB" id="A0A645CPM5"/>
<feature type="transmembrane region" description="Helical" evidence="6">
    <location>
        <begin position="136"/>
        <end position="155"/>
    </location>
</feature>
<accession>A0A645CPM5</accession>
<feature type="transmembrane region" description="Helical" evidence="6">
    <location>
        <begin position="82"/>
        <end position="99"/>
    </location>
</feature>
<dbReference type="Pfam" id="PF03006">
    <property type="entry name" value="HlyIII"/>
    <property type="match status" value="1"/>
</dbReference>
<sequence>MNKDKREVTSSLTHLAGALLALAGTIKLAYDAFGEKSAGAFASVLVFGVSMVLLYSTSSLYHWCCAVRARAAAFMQRLDHMAIFLLIAGTYTPICVIMLGYPVGYIMLALVWGVALAGLLMKIFWMGAPVWLSCSVYVAMGWIAAFFIVPLVRALPLSATLWLIAGGALYTAGAIIFGLERPRFKLSWFGSHELFHLFVIGGSVCHYITVARCLA</sequence>
<evidence type="ECO:0000256" key="3">
    <source>
        <dbReference type="ARBA" id="ARBA00022692"/>
    </source>
</evidence>
<feature type="transmembrane region" description="Helical" evidence="6">
    <location>
        <begin position="161"/>
        <end position="179"/>
    </location>
</feature>
<name>A0A645CPM5_9ZZZZ</name>
<feature type="transmembrane region" description="Helical" evidence="6">
    <location>
        <begin position="39"/>
        <end position="61"/>
    </location>
</feature>
<evidence type="ECO:0000256" key="2">
    <source>
        <dbReference type="ARBA" id="ARBA00022475"/>
    </source>
</evidence>
<protein>
    <recommendedName>
        <fullName evidence="8">Hemolysin-III related</fullName>
    </recommendedName>
</protein>
<dbReference type="GO" id="GO:0005886">
    <property type="term" value="C:plasma membrane"/>
    <property type="evidence" value="ECO:0007669"/>
    <property type="project" value="UniProtKB-SubCell"/>
</dbReference>
<dbReference type="EMBL" id="VSSQ01028953">
    <property type="protein sequence ID" value="MPM78859.1"/>
    <property type="molecule type" value="Genomic_DNA"/>
</dbReference>
<comment type="subcellular location">
    <subcellularLocation>
        <location evidence="1">Cell membrane</location>
        <topology evidence="1">Multi-pass membrane protein</topology>
    </subcellularLocation>
</comment>
<proteinExistence type="predicted"/>
<evidence type="ECO:0008006" key="8">
    <source>
        <dbReference type="Google" id="ProtNLM"/>
    </source>
</evidence>